<organism evidence="2 3">
    <name type="scientific">Bemisia tabaci</name>
    <name type="common">Sweetpotato whitefly</name>
    <name type="synonym">Aleurodes tabaci</name>
    <dbReference type="NCBI Taxonomy" id="7038"/>
    <lineage>
        <taxon>Eukaryota</taxon>
        <taxon>Metazoa</taxon>
        <taxon>Ecdysozoa</taxon>
        <taxon>Arthropoda</taxon>
        <taxon>Hexapoda</taxon>
        <taxon>Insecta</taxon>
        <taxon>Pterygota</taxon>
        <taxon>Neoptera</taxon>
        <taxon>Paraneoptera</taxon>
        <taxon>Hemiptera</taxon>
        <taxon>Sternorrhyncha</taxon>
        <taxon>Aleyrodoidea</taxon>
        <taxon>Aleyrodidae</taxon>
        <taxon>Aleyrodinae</taxon>
        <taxon>Bemisia</taxon>
    </lineage>
</organism>
<dbReference type="InterPro" id="IPR006575">
    <property type="entry name" value="RWD_dom"/>
</dbReference>
<dbReference type="Gene3D" id="3.10.110.10">
    <property type="entry name" value="Ubiquitin Conjugating Enzyme"/>
    <property type="match status" value="1"/>
</dbReference>
<dbReference type="Pfam" id="PF05773">
    <property type="entry name" value="RWD"/>
    <property type="match status" value="1"/>
</dbReference>
<gene>
    <name evidence="2" type="ORF">BEMITA_LOCUS9279</name>
</gene>
<dbReference type="SMART" id="SM00591">
    <property type="entry name" value="RWD"/>
    <property type="match status" value="1"/>
</dbReference>
<evidence type="ECO:0000259" key="1">
    <source>
        <dbReference type="PROSITE" id="PS50908"/>
    </source>
</evidence>
<protein>
    <recommendedName>
        <fullName evidence="1">RWD domain-containing protein</fullName>
    </recommendedName>
</protein>
<dbReference type="Proteomes" id="UP001152759">
    <property type="component" value="Chromosome 5"/>
</dbReference>
<keyword evidence="3" id="KW-1185">Reference proteome</keyword>
<dbReference type="AlphaFoldDB" id="A0A9P0F3L8"/>
<dbReference type="KEGG" id="btab:109040874"/>
<evidence type="ECO:0000313" key="3">
    <source>
        <dbReference type="Proteomes" id="UP001152759"/>
    </source>
</evidence>
<dbReference type="CDD" id="cd23817">
    <property type="entry name" value="RWD-RWDD4"/>
    <property type="match status" value="1"/>
</dbReference>
<reference evidence="2" key="1">
    <citation type="submission" date="2021-12" db="EMBL/GenBank/DDBJ databases">
        <authorList>
            <person name="King R."/>
        </authorList>
    </citation>
    <scope>NUCLEOTIDE SEQUENCE</scope>
</reference>
<sequence>MSNSELQEEEKEVLLSIYDGDAAFKQVTPTVYQYKYGEDGSSKSLLLEVSWGENYPSEKPVFNMDTFYNNQLSTAVKSAVIKYLNEEAEQWLESPMTYTLFEGLKEKFDEFISIQEEAPPVKIEEAVSKLSIEPENVKKVVVPKEQLSKAQKRKMWDRVDNKGEKPRGWNWVDIIKHLSQSGMKESNPAS</sequence>
<feature type="domain" description="RWD" evidence="1">
    <location>
        <begin position="9"/>
        <end position="111"/>
    </location>
</feature>
<evidence type="ECO:0000313" key="2">
    <source>
        <dbReference type="EMBL" id="CAH0390569.1"/>
    </source>
</evidence>
<name>A0A9P0F3L8_BEMTA</name>
<dbReference type="SUPFAM" id="SSF54495">
    <property type="entry name" value="UBC-like"/>
    <property type="match status" value="1"/>
</dbReference>
<dbReference type="OrthoDB" id="10045773at2759"/>
<proteinExistence type="predicted"/>
<accession>A0A9P0F3L8</accession>
<dbReference type="EMBL" id="OU963866">
    <property type="protein sequence ID" value="CAH0390569.1"/>
    <property type="molecule type" value="Genomic_DNA"/>
</dbReference>
<dbReference type="InterPro" id="IPR016135">
    <property type="entry name" value="UBQ-conjugating_enzyme/RWD"/>
</dbReference>
<dbReference type="InterPro" id="IPR042770">
    <property type="entry name" value="RWDD4"/>
</dbReference>
<dbReference type="PROSITE" id="PS50908">
    <property type="entry name" value="RWD"/>
    <property type="match status" value="1"/>
</dbReference>
<dbReference type="PANTHER" id="PTHR21275">
    <property type="entry name" value="RWD DOMAIN-CONTAINING PROTEIN 4"/>
    <property type="match status" value="1"/>
</dbReference>
<dbReference type="PANTHER" id="PTHR21275:SF1">
    <property type="entry name" value="RWD DOMAIN-CONTAINING PROTEIN 4"/>
    <property type="match status" value="1"/>
</dbReference>